<sequence>MITITLNMSESLLSILRDAGRPGQPTSRIRVQAGTLVRQVLTGQGISPLLVPMIFLDSRKVSVDTPLEADGVLTLHGPLAGG</sequence>
<dbReference type="EMBL" id="APJX01000001">
    <property type="protein sequence ID" value="EMS81352.1"/>
    <property type="molecule type" value="Genomic_DNA"/>
</dbReference>
<dbReference type="RefSeq" id="WP_006964067.1">
    <property type="nucleotide sequence ID" value="NZ_APJX01000001.1"/>
</dbReference>
<evidence type="ECO:0000313" key="2">
    <source>
        <dbReference type="Proteomes" id="UP000014216"/>
    </source>
</evidence>
<dbReference type="OrthoDB" id="5422123at2"/>
<keyword evidence="2" id="KW-1185">Reference proteome</keyword>
<name>S0G7P9_9BACT</name>
<dbReference type="AlphaFoldDB" id="S0G7P9"/>
<comment type="caution">
    <text evidence="1">The sequence shown here is derived from an EMBL/GenBank/DDBJ whole genome shotgun (WGS) entry which is preliminary data.</text>
</comment>
<dbReference type="Proteomes" id="UP000014216">
    <property type="component" value="Unassembled WGS sequence"/>
</dbReference>
<protein>
    <submittedName>
        <fullName evidence="1">Uncharacterized protein</fullName>
    </submittedName>
</protein>
<organism evidence="1 2">
    <name type="scientific">Desulfotignum phosphitoxidans DSM 13687</name>
    <dbReference type="NCBI Taxonomy" id="1286635"/>
    <lineage>
        <taxon>Bacteria</taxon>
        <taxon>Pseudomonadati</taxon>
        <taxon>Thermodesulfobacteriota</taxon>
        <taxon>Desulfobacteria</taxon>
        <taxon>Desulfobacterales</taxon>
        <taxon>Desulfobacteraceae</taxon>
        <taxon>Desulfotignum</taxon>
    </lineage>
</organism>
<proteinExistence type="predicted"/>
<evidence type="ECO:0000313" key="1">
    <source>
        <dbReference type="EMBL" id="EMS81352.1"/>
    </source>
</evidence>
<accession>S0G7P9</accession>
<reference evidence="1 2" key="1">
    <citation type="journal article" date="2013" name="Genome Announc.">
        <title>Draft Genome Sequence of Desulfotignum phosphitoxidans DSM 13687 Strain FiPS-3.</title>
        <authorList>
            <person name="Poehlein A."/>
            <person name="Daniel R."/>
            <person name="Simeonova D.D."/>
        </authorList>
    </citation>
    <scope>NUCLEOTIDE SEQUENCE [LARGE SCALE GENOMIC DNA]</scope>
    <source>
        <strain evidence="1 2">DSM 13687</strain>
    </source>
</reference>
<gene>
    <name evidence="1" type="ORF">Dpo_1c04930</name>
</gene>